<accession>A0A8J3ZJY6</accession>
<dbReference type="AlphaFoldDB" id="A0A8J3ZJY6"/>
<feature type="signal peptide" evidence="1">
    <location>
        <begin position="1"/>
        <end position="27"/>
    </location>
</feature>
<gene>
    <name evidence="2" type="ORF">Vau01_117040</name>
</gene>
<dbReference type="Proteomes" id="UP000612585">
    <property type="component" value="Unassembled WGS sequence"/>
</dbReference>
<evidence type="ECO:0000256" key="1">
    <source>
        <dbReference type="SAM" id="SignalP"/>
    </source>
</evidence>
<evidence type="ECO:0000313" key="3">
    <source>
        <dbReference type="Proteomes" id="UP000612585"/>
    </source>
</evidence>
<feature type="chain" id="PRO_5035295780" description="Neocarzinostatin family protein" evidence="1">
    <location>
        <begin position="28"/>
        <end position="301"/>
    </location>
</feature>
<evidence type="ECO:0000313" key="2">
    <source>
        <dbReference type="EMBL" id="GIJ64188.1"/>
    </source>
</evidence>
<name>A0A8J3ZJY6_9ACTN</name>
<organism evidence="2 3">
    <name type="scientific">Virgisporangium aurantiacum</name>
    <dbReference type="NCBI Taxonomy" id="175570"/>
    <lineage>
        <taxon>Bacteria</taxon>
        <taxon>Bacillati</taxon>
        <taxon>Actinomycetota</taxon>
        <taxon>Actinomycetes</taxon>
        <taxon>Micromonosporales</taxon>
        <taxon>Micromonosporaceae</taxon>
        <taxon>Virgisporangium</taxon>
    </lineage>
</organism>
<comment type="caution">
    <text evidence="2">The sequence shown here is derived from an EMBL/GenBank/DDBJ whole genome shotgun (WGS) entry which is preliminary data.</text>
</comment>
<proteinExistence type="predicted"/>
<keyword evidence="3" id="KW-1185">Reference proteome</keyword>
<sequence length="301" mass="30410">MIRISRVLAVGGAVAALTLVGAAPAVASQPALSVGTGTAVLTPATGGGYAGQLAVRIRATGGDVSGVTVVIDQPEGLRFAGERDGQLQTCVRTPNVGPRGLECYLAVTIAAGGHHDLAVAFTSLAQPQRRSRFSGEGAVTVSSATTATSTARFRGLLIGTGPGVDPAVYRPASAPDLAVTAGPATFVDNGDGSWTGQLPVTVTAATDAEHDEIGLSVTGLPPGSGVRVEGQPIGCMYGEWACRLDRVAQGARRTSTLVIWSDQPPVAGTELTIGVTAMRGLQPFADANPVDNTTTTTVNVN</sequence>
<dbReference type="EMBL" id="BOPG01000110">
    <property type="protein sequence ID" value="GIJ64188.1"/>
    <property type="molecule type" value="Genomic_DNA"/>
</dbReference>
<evidence type="ECO:0008006" key="4">
    <source>
        <dbReference type="Google" id="ProtNLM"/>
    </source>
</evidence>
<keyword evidence="1" id="KW-0732">Signal</keyword>
<protein>
    <recommendedName>
        <fullName evidence="4">Neocarzinostatin family protein</fullName>
    </recommendedName>
</protein>
<dbReference type="RefSeq" id="WP_204012254.1">
    <property type="nucleotide sequence ID" value="NZ_BOPG01000110.1"/>
</dbReference>
<reference evidence="2" key="1">
    <citation type="submission" date="2021-01" db="EMBL/GenBank/DDBJ databases">
        <title>Whole genome shotgun sequence of Virgisporangium aurantiacum NBRC 16421.</title>
        <authorList>
            <person name="Komaki H."/>
            <person name="Tamura T."/>
        </authorList>
    </citation>
    <scope>NUCLEOTIDE SEQUENCE</scope>
    <source>
        <strain evidence="2">NBRC 16421</strain>
    </source>
</reference>